<feature type="domain" description="Receptor ligand binding region" evidence="6">
    <location>
        <begin position="774"/>
        <end position="830"/>
    </location>
</feature>
<reference evidence="7 8" key="1">
    <citation type="journal article" date="2024" name="Science">
        <title>Giant polyketide synthase enzymes in the biosynthesis of giant marine polyether toxins.</title>
        <authorList>
            <person name="Fallon T.R."/>
            <person name="Shende V.V."/>
            <person name="Wierzbicki I.H."/>
            <person name="Pendleton A.L."/>
            <person name="Watervoot N.F."/>
            <person name="Auber R.P."/>
            <person name="Gonzalez D.J."/>
            <person name="Wisecaver J.H."/>
            <person name="Moore B.S."/>
        </authorList>
    </citation>
    <scope>NUCLEOTIDE SEQUENCE [LARGE SCALE GENOMIC DNA]</scope>
    <source>
        <strain evidence="7 8">12B1</strain>
    </source>
</reference>
<dbReference type="InterPro" id="IPR052612">
    <property type="entry name" value="ANP_Clearance_Receptor"/>
</dbReference>
<dbReference type="AlphaFoldDB" id="A0AB34IZK8"/>
<accession>A0AB34IZK8</accession>
<dbReference type="InterPro" id="IPR013320">
    <property type="entry name" value="ConA-like_dom_sf"/>
</dbReference>
<evidence type="ECO:0000313" key="7">
    <source>
        <dbReference type="EMBL" id="KAL1508443.1"/>
    </source>
</evidence>
<dbReference type="GO" id="GO:0007165">
    <property type="term" value="P:signal transduction"/>
    <property type="evidence" value="ECO:0007669"/>
    <property type="project" value="TreeGrafter"/>
</dbReference>
<gene>
    <name evidence="7" type="ORF">AB1Y20_004546</name>
</gene>
<dbReference type="InterPro" id="IPR028082">
    <property type="entry name" value="Peripla_BP_I"/>
</dbReference>
<evidence type="ECO:0000313" key="8">
    <source>
        <dbReference type="Proteomes" id="UP001515480"/>
    </source>
</evidence>
<dbReference type="PANTHER" id="PTHR44755:SF8">
    <property type="entry name" value="RECEPTOR LIGAND BINDING REGION DOMAIN-CONTAINING PROTEIN"/>
    <property type="match status" value="1"/>
</dbReference>
<keyword evidence="2" id="KW-0812">Transmembrane</keyword>
<dbReference type="SUPFAM" id="SSF53822">
    <property type="entry name" value="Periplasmic binding protein-like I"/>
    <property type="match status" value="2"/>
</dbReference>
<feature type="signal peptide" evidence="5">
    <location>
        <begin position="1"/>
        <end position="17"/>
    </location>
</feature>
<comment type="subcellular location">
    <subcellularLocation>
        <location evidence="1">Membrane</location>
    </subcellularLocation>
</comment>
<keyword evidence="5" id="KW-0732">Signal</keyword>
<name>A0AB34IZK8_PRYPA</name>
<protein>
    <recommendedName>
        <fullName evidence="6">Receptor ligand binding region domain-containing protein</fullName>
    </recommendedName>
</protein>
<evidence type="ECO:0000256" key="1">
    <source>
        <dbReference type="ARBA" id="ARBA00004370"/>
    </source>
</evidence>
<organism evidence="7 8">
    <name type="scientific">Prymnesium parvum</name>
    <name type="common">Toxic golden alga</name>
    <dbReference type="NCBI Taxonomy" id="97485"/>
    <lineage>
        <taxon>Eukaryota</taxon>
        <taxon>Haptista</taxon>
        <taxon>Haptophyta</taxon>
        <taxon>Prymnesiophyceae</taxon>
        <taxon>Prymnesiales</taxon>
        <taxon>Prymnesiaceae</taxon>
        <taxon>Prymnesium</taxon>
    </lineage>
</organism>
<keyword evidence="8" id="KW-1185">Reference proteome</keyword>
<dbReference type="Gene3D" id="2.60.120.200">
    <property type="match status" value="1"/>
</dbReference>
<dbReference type="PANTHER" id="PTHR44755">
    <property type="entry name" value="NATRIURETIC PEPTIDE RECEPTOR 3-RELATED"/>
    <property type="match status" value="1"/>
</dbReference>
<keyword evidence="4" id="KW-0472">Membrane</keyword>
<dbReference type="SUPFAM" id="SSF49899">
    <property type="entry name" value="Concanavalin A-like lectins/glucanases"/>
    <property type="match status" value="1"/>
</dbReference>
<feature type="domain" description="Receptor ligand binding region" evidence="6">
    <location>
        <begin position="584"/>
        <end position="738"/>
    </location>
</feature>
<evidence type="ECO:0000259" key="6">
    <source>
        <dbReference type="Pfam" id="PF01094"/>
    </source>
</evidence>
<sequence length="1004" mass="107471">MHIALFTCITWAWFTAAASVTADASMPPGRAGYAVTFDGRGTDIATAQLAPEIFLGARGLTISLWCRAFGFSAYPTESVVLSMLTPSEAQWLVPIRWRAHGAALDHIVFGTSTYEAASAHMDAFEQWRHFTFTWNAESGALRAYVDGQLASEATNVKQGYNVTAGAADGVLLALGVHALGPTSHAPTHSFRGSIDHLQLWTVHLNAEQVAADYRTLGESPVLPTPALRYTFDEGPSDVAANTGALEGADLHLGRNPDGVRYFTSGDATAWQYTSPVWAPSSIPVLESTAARLAPIVVSFKPGINEKITLTTSAAPCQISHLPSHGQLLFNEHVLSLEGLVPSGAVLTFASTSNETALSTSFKLECADSSSPNVAVHLLLEVAPQVVLMPTQCSWPLGVLECTSLHLSTIVPKDSPTIIFLIGRSFHGSDRTSAVVLAAPRTGFLYQLDSCCDPVTGRGGIIRDGDPVLHGSSGVVYVPERDAPDDRTNLTFLVLDSRGAKSAPATMSIEIRRVIRRVDDVPVVENMSRSSAKTPIDVPLRVRDADALTAQPRLTTVRLGVLLPMFGTQVVGYNQELWSPRLGVYQALREINNKSDGVADELLPNTNLVFAYRDSKCDATVAISGSLQLISSAFDGQGVSAIIGGGCSSASVAATQVSDATFGIPIISPSSTSPDLSDGTLYRSFLRTCPSDSFQIEAIFELFQLLFNYSGAAGLVTSSDSYGTGFSTAFRAIARNKGLSTLTDDDGSYIWAQDHDANASTPLACAGVDPSAGVLAYEPYAYDATFALAYALHHLIEVQNRSEVVGSELIDALIKHVQFEGASGLVDFFDASDEPTRWYHGDRRVGTAYSLMNYADNAQGLVEVGSWTPCQAAPCDWSERWHPIQGVGLRFSTSDNSRPPLYAPPRVTTVRLGVLLPMFGTQAVGYSRVLWSPRLGVYQALREINDKSDGVADELLPNTKLVFAYRDSKCDETHSISAGLQLTQDVFGGAGVNAIIGAGCRREIV</sequence>
<evidence type="ECO:0000256" key="5">
    <source>
        <dbReference type="SAM" id="SignalP"/>
    </source>
</evidence>
<feature type="chain" id="PRO_5044266318" description="Receptor ligand binding region domain-containing protein" evidence="5">
    <location>
        <begin position="18"/>
        <end position="1004"/>
    </location>
</feature>
<dbReference type="InterPro" id="IPR001828">
    <property type="entry name" value="ANF_lig-bd_rcpt"/>
</dbReference>
<dbReference type="Gene3D" id="3.40.50.2300">
    <property type="match status" value="2"/>
</dbReference>
<dbReference type="GO" id="GO:0038023">
    <property type="term" value="F:signaling receptor activity"/>
    <property type="evidence" value="ECO:0007669"/>
    <property type="project" value="TreeGrafter"/>
</dbReference>
<proteinExistence type="predicted"/>
<dbReference type="Pfam" id="PF01094">
    <property type="entry name" value="ANF_receptor"/>
    <property type="match status" value="2"/>
</dbReference>
<dbReference type="GO" id="GO:0016020">
    <property type="term" value="C:membrane"/>
    <property type="evidence" value="ECO:0007669"/>
    <property type="project" value="UniProtKB-SubCell"/>
</dbReference>
<dbReference type="EMBL" id="JBGBPQ010000016">
    <property type="protein sequence ID" value="KAL1508443.1"/>
    <property type="molecule type" value="Genomic_DNA"/>
</dbReference>
<dbReference type="Proteomes" id="UP001515480">
    <property type="component" value="Unassembled WGS sequence"/>
</dbReference>
<keyword evidence="3" id="KW-1133">Transmembrane helix</keyword>
<comment type="caution">
    <text evidence="7">The sequence shown here is derived from an EMBL/GenBank/DDBJ whole genome shotgun (WGS) entry which is preliminary data.</text>
</comment>
<evidence type="ECO:0000256" key="2">
    <source>
        <dbReference type="ARBA" id="ARBA00022692"/>
    </source>
</evidence>
<dbReference type="Pfam" id="PF13385">
    <property type="entry name" value="Laminin_G_3"/>
    <property type="match status" value="1"/>
</dbReference>
<evidence type="ECO:0000256" key="3">
    <source>
        <dbReference type="ARBA" id="ARBA00022989"/>
    </source>
</evidence>
<dbReference type="GO" id="GO:0017046">
    <property type="term" value="F:peptide hormone binding"/>
    <property type="evidence" value="ECO:0007669"/>
    <property type="project" value="TreeGrafter"/>
</dbReference>
<evidence type="ECO:0000256" key="4">
    <source>
        <dbReference type="ARBA" id="ARBA00023136"/>
    </source>
</evidence>